<protein>
    <submittedName>
        <fullName evidence="1">(rape) hypothetical protein</fullName>
    </submittedName>
</protein>
<proteinExistence type="predicted"/>
<organism evidence="1">
    <name type="scientific">Brassica napus</name>
    <name type="common">Rape</name>
    <dbReference type="NCBI Taxonomy" id="3708"/>
    <lineage>
        <taxon>Eukaryota</taxon>
        <taxon>Viridiplantae</taxon>
        <taxon>Streptophyta</taxon>
        <taxon>Embryophyta</taxon>
        <taxon>Tracheophyta</taxon>
        <taxon>Spermatophyta</taxon>
        <taxon>Magnoliopsida</taxon>
        <taxon>eudicotyledons</taxon>
        <taxon>Gunneridae</taxon>
        <taxon>Pentapetalae</taxon>
        <taxon>rosids</taxon>
        <taxon>malvids</taxon>
        <taxon>Brassicales</taxon>
        <taxon>Brassicaceae</taxon>
        <taxon>Brassiceae</taxon>
        <taxon>Brassica</taxon>
    </lineage>
</organism>
<dbReference type="AlphaFoldDB" id="A0A816V640"/>
<name>A0A816V640_BRANA</name>
<reference evidence="1" key="1">
    <citation type="submission" date="2021-01" db="EMBL/GenBank/DDBJ databases">
        <authorList>
            <consortium name="Genoscope - CEA"/>
            <person name="William W."/>
        </authorList>
    </citation>
    <scope>NUCLEOTIDE SEQUENCE</scope>
</reference>
<evidence type="ECO:0000313" key="1">
    <source>
        <dbReference type="EMBL" id="CAF2119827.1"/>
    </source>
</evidence>
<dbReference type="EMBL" id="HG994357">
    <property type="protein sequence ID" value="CAF2119827.1"/>
    <property type="molecule type" value="Genomic_DNA"/>
</dbReference>
<reference evidence="2 3" key="2">
    <citation type="submission" date="2021-05" db="EMBL/GenBank/DDBJ databases">
        <title>Genome Assembly of Synthetic Allotetraploid Brassica napus Reveals Homoeologous Exchanges between Subgenomes.</title>
        <authorList>
            <person name="Davis J.T."/>
        </authorList>
    </citation>
    <scope>NUCLEOTIDE SEQUENCE [LARGE SCALE GENOMIC DNA]</scope>
    <source>
        <strain evidence="3">cv. Da-Ae</strain>
        <tissue evidence="2">Seedling</tissue>
    </source>
</reference>
<dbReference type="EMBL" id="JAGKQM010000003">
    <property type="protein sequence ID" value="KAH0931586.1"/>
    <property type="molecule type" value="Genomic_DNA"/>
</dbReference>
<dbReference type="Gramene" id="CDX78659">
    <property type="protein sequence ID" value="CDX78659"/>
    <property type="gene ID" value="GSBRNA2T00130080001"/>
</dbReference>
<evidence type="ECO:0000313" key="3">
    <source>
        <dbReference type="Proteomes" id="UP000824890"/>
    </source>
</evidence>
<dbReference type="Proteomes" id="UP000824890">
    <property type="component" value="Unassembled WGS sequence"/>
</dbReference>
<sequence length="99" mass="10494">MSECKASLAKPCVGKMNGPLPSSVALNPTDPSVGESEKATVEVEYIESENLDNVDDAHSVLKLVWTPKADGTLNEAAIPNVTKALRTGNNTLQEDLSLN</sequence>
<keyword evidence="3" id="KW-1185">Reference proteome</keyword>
<accession>A0A816V640</accession>
<evidence type="ECO:0000313" key="2">
    <source>
        <dbReference type="EMBL" id="KAH0931586.1"/>
    </source>
</evidence>
<dbReference type="Proteomes" id="UP001295469">
    <property type="component" value="Chromosome A03"/>
</dbReference>
<gene>
    <name evidence="1" type="ORF">DARMORV10_A03P07430.1</name>
    <name evidence="2" type="ORF">HID58_008703</name>
</gene>